<keyword evidence="2" id="KW-1185">Reference proteome</keyword>
<dbReference type="OrthoDB" id="341259at2759"/>
<dbReference type="STRING" id="2070753.A0A3A2Z3R1"/>
<dbReference type="AlphaFoldDB" id="A0A3A2Z3R1"/>
<organism evidence="1 2">
    <name type="scientific">Aspergillus sclerotialis</name>
    <dbReference type="NCBI Taxonomy" id="2070753"/>
    <lineage>
        <taxon>Eukaryota</taxon>
        <taxon>Fungi</taxon>
        <taxon>Dikarya</taxon>
        <taxon>Ascomycota</taxon>
        <taxon>Pezizomycotina</taxon>
        <taxon>Eurotiomycetes</taxon>
        <taxon>Eurotiomycetidae</taxon>
        <taxon>Eurotiales</taxon>
        <taxon>Aspergillaceae</taxon>
        <taxon>Aspergillus</taxon>
        <taxon>Aspergillus subgen. Polypaecilum</taxon>
    </lineage>
</organism>
<dbReference type="Proteomes" id="UP000266188">
    <property type="component" value="Unassembled WGS sequence"/>
</dbReference>
<name>A0A3A2Z3R1_9EURO</name>
<protein>
    <submittedName>
        <fullName evidence="1">Ankyrin repeat protein</fullName>
    </submittedName>
</protein>
<sequence length="133" mass="15062">MTQGGLDLSSVLMQRRELLETSARGLYNLNAPELAWQVYRLCERSSLAAFAEAATDVASMYMGLRMLKDRLETDTYSFSNTDGIRTVLQDCCKTLDGLHSTLNVYQSMPQSSRAPWNNVSSYEDFYGLKQLRL</sequence>
<evidence type="ECO:0000313" key="1">
    <source>
        <dbReference type="EMBL" id="RJE17496.1"/>
    </source>
</evidence>
<dbReference type="EMBL" id="MVGC01000891">
    <property type="protein sequence ID" value="RJE17496.1"/>
    <property type="molecule type" value="Genomic_DNA"/>
</dbReference>
<accession>A0A3A2Z3R1</accession>
<gene>
    <name evidence="1" type="ORF">PHISCL_10166</name>
</gene>
<reference evidence="2" key="1">
    <citation type="submission" date="2017-02" db="EMBL/GenBank/DDBJ databases">
        <authorList>
            <person name="Tafer H."/>
            <person name="Lopandic K."/>
        </authorList>
    </citation>
    <scope>NUCLEOTIDE SEQUENCE [LARGE SCALE GENOMIC DNA]</scope>
    <source>
        <strain evidence="2">CBS 366.77</strain>
    </source>
</reference>
<comment type="caution">
    <text evidence="1">The sequence shown here is derived from an EMBL/GenBank/DDBJ whole genome shotgun (WGS) entry which is preliminary data.</text>
</comment>
<evidence type="ECO:0000313" key="2">
    <source>
        <dbReference type="Proteomes" id="UP000266188"/>
    </source>
</evidence>
<proteinExistence type="predicted"/>